<organism evidence="3 4">
    <name type="scientific">Dawidia soli</name>
    <dbReference type="NCBI Taxonomy" id="2782352"/>
    <lineage>
        <taxon>Bacteria</taxon>
        <taxon>Pseudomonadati</taxon>
        <taxon>Bacteroidota</taxon>
        <taxon>Cytophagia</taxon>
        <taxon>Cytophagales</taxon>
        <taxon>Chryseotaleaceae</taxon>
        <taxon>Dawidia</taxon>
    </lineage>
</organism>
<proteinExistence type="inferred from homology"/>
<dbReference type="Gene3D" id="3.40.50.11780">
    <property type="match status" value="1"/>
</dbReference>
<dbReference type="PANTHER" id="PTHR35861">
    <property type="match status" value="1"/>
</dbReference>
<dbReference type="Proteomes" id="UP001319180">
    <property type="component" value="Unassembled WGS sequence"/>
</dbReference>
<sequence>MPQVYATPGVYIEEKSAFASSAVPVATAVPAFIGYTEKAIRNNKSIINLPTRITSLNEYHEIFGGAPKIQFDLLDGEHGEPFKVEVKRETNFYLYNTLRLFFSNGGSTCYIISVGTYDYTKGVETATLNPAENDKGLKTLLKEVEPTMVVIPDAVLLEEADCFSLQQAMVMHCGFDMRNRVALLDVYNGYRPRTMADDDVVTRFREGIGINHLQWAAAYYPWVESTVVPVSEIDMANIANPDVLKKKLTESLSQDKADEKKNAAITQEIEKIGSADTDAVAVHQTLLTAVPLYKAILLEIRQKLNILPPSGAMAGVLTMVDNAVGVAKSPANVSMGSVVKPTVNITNGIQEDLNLPLNGKAVNAIRSFPGKGVVVWGARTLDGNSQDWRYLSVRRTVIMIEQSLKIAAEMYVFEPNVSGTWVTVRGMMSNFLTDQWKRGSLAGAVPEDAFSVDIGLGVTMTPTDILDGIMRITVKLAVVRPAEFIVITFQQQMQKS</sequence>
<dbReference type="PANTHER" id="PTHR35861:SF1">
    <property type="entry name" value="PHAGE TAIL SHEATH PROTEIN"/>
    <property type="match status" value="1"/>
</dbReference>
<dbReference type="Pfam" id="PF17482">
    <property type="entry name" value="Phage_sheath_1C"/>
    <property type="match status" value="1"/>
</dbReference>
<reference evidence="3 4" key="1">
    <citation type="submission" date="2021-05" db="EMBL/GenBank/DDBJ databases">
        <title>A Polyphasic approach of four new species of the genus Ohtaekwangia: Ohtaekwangia histidinii sp. nov., Ohtaekwangia cretensis sp. nov., Ohtaekwangia indiensis sp. nov., Ohtaekwangia reichenbachii sp. nov. from diverse environment.</title>
        <authorList>
            <person name="Octaviana S."/>
        </authorList>
    </citation>
    <scope>NUCLEOTIDE SEQUENCE [LARGE SCALE GENOMIC DNA]</scope>
    <source>
        <strain evidence="3 4">PWU37</strain>
    </source>
</reference>
<accession>A0AAP2D7P0</accession>
<dbReference type="InterPro" id="IPR020287">
    <property type="entry name" value="Tail_sheath_C"/>
</dbReference>
<evidence type="ECO:0000256" key="1">
    <source>
        <dbReference type="ARBA" id="ARBA00008005"/>
    </source>
</evidence>
<comment type="caution">
    <text evidence="3">The sequence shown here is derived from an EMBL/GenBank/DDBJ whole genome shotgun (WGS) entry which is preliminary data.</text>
</comment>
<dbReference type="AlphaFoldDB" id="A0AAP2D7P0"/>
<evidence type="ECO:0000313" key="3">
    <source>
        <dbReference type="EMBL" id="MBT1686941.1"/>
    </source>
</evidence>
<comment type="similarity">
    <text evidence="1">Belongs to the myoviridae tail sheath protein family.</text>
</comment>
<name>A0AAP2D7P0_9BACT</name>
<dbReference type="InterPro" id="IPR052042">
    <property type="entry name" value="Tail_sheath_structural"/>
</dbReference>
<gene>
    <name evidence="3" type="ORF">KK078_10250</name>
</gene>
<protein>
    <submittedName>
        <fullName evidence="3">Phage tail sheath subtilisin-like domain-containing protein</fullName>
    </submittedName>
</protein>
<evidence type="ECO:0000313" key="4">
    <source>
        <dbReference type="Proteomes" id="UP001319180"/>
    </source>
</evidence>
<evidence type="ECO:0000259" key="2">
    <source>
        <dbReference type="Pfam" id="PF17482"/>
    </source>
</evidence>
<dbReference type="EMBL" id="JAHESC010000012">
    <property type="protein sequence ID" value="MBT1686941.1"/>
    <property type="molecule type" value="Genomic_DNA"/>
</dbReference>
<dbReference type="RefSeq" id="WP_254090176.1">
    <property type="nucleotide sequence ID" value="NZ_JAHESC010000012.1"/>
</dbReference>
<keyword evidence="4" id="KW-1185">Reference proteome</keyword>
<feature type="domain" description="Tail sheath protein C-terminal" evidence="2">
    <location>
        <begin position="385"/>
        <end position="491"/>
    </location>
</feature>